<protein>
    <submittedName>
        <fullName evidence="2">Alpha/beta hydrolase</fullName>
    </submittedName>
</protein>
<dbReference type="GO" id="GO:0016787">
    <property type="term" value="F:hydrolase activity"/>
    <property type="evidence" value="ECO:0007669"/>
    <property type="project" value="UniProtKB-KW"/>
</dbReference>
<keyword evidence="3" id="KW-1185">Reference proteome</keyword>
<reference evidence="3" key="1">
    <citation type="journal article" date="2019" name="Int. J. Syst. Evol. Microbiol.">
        <title>The Global Catalogue of Microorganisms (GCM) 10K type strain sequencing project: providing services to taxonomists for standard genome sequencing and annotation.</title>
        <authorList>
            <consortium name="The Broad Institute Genomics Platform"/>
            <consortium name="The Broad Institute Genome Sequencing Center for Infectious Disease"/>
            <person name="Wu L."/>
            <person name="Ma J."/>
        </authorList>
    </citation>
    <scope>NUCLEOTIDE SEQUENCE [LARGE SCALE GENOMIC DNA]</scope>
    <source>
        <strain evidence="3">JCM 18063</strain>
    </source>
</reference>
<proteinExistence type="predicted"/>
<dbReference type="Gene3D" id="3.40.50.1820">
    <property type="entry name" value="alpha/beta hydrolase"/>
    <property type="match status" value="1"/>
</dbReference>
<dbReference type="InterPro" id="IPR000073">
    <property type="entry name" value="AB_hydrolase_1"/>
</dbReference>
<feature type="domain" description="AB hydrolase-1" evidence="1">
    <location>
        <begin position="31"/>
        <end position="259"/>
    </location>
</feature>
<dbReference type="PANTHER" id="PTHR43194:SF2">
    <property type="entry name" value="PEROXISOMAL MEMBRANE PROTEIN LPX1"/>
    <property type="match status" value="1"/>
</dbReference>
<comment type="caution">
    <text evidence="2">The sequence shown here is derived from an EMBL/GenBank/DDBJ whole genome shotgun (WGS) entry which is preliminary data.</text>
</comment>
<sequence length="267" mass="29023">MVQQQSAGPRHVTSKDGVRLAVWSTGTGPPLLLVHGSMSDHRRWRITEHLSDVRTVHAMDRRGRGGSTDGPDWTPEREVEDVVAVVEAVAADAGHPADVLGHSFGGYLAVRAAARTAQVRRLVLYEPAVVPHPQPPELVARVQAAVDAGRSEDAVEIMLRDVLHMPEEEITMLRAQPSWPARVATAPTLPREESVPLLLDPAEAAAVRAPTLLIRGGDSPEFLQDAIRTVAGSVPDCRVVTLEGQQHVADQTDPEGFARVVREFLRY</sequence>
<name>A0ABP8YJX6_9MICO</name>
<dbReference type="Pfam" id="PF12697">
    <property type="entry name" value="Abhydrolase_6"/>
    <property type="match status" value="1"/>
</dbReference>
<evidence type="ECO:0000313" key="3">
    <source>
        <dbReference type="Proteomes" id="UP001500956"/>
    </source>
</evidence>
<dbReference type="InterPro" id="IPR050228">
    <property type="entry name" value="Carboxylesterase_BioH"/>
</dbReference>
<dbReference type="EMBL" id="BAABID010000009">
    <property type="protein sequence ID" value="GAA4729884.1"/>
    <property type="molecule type" value="Genomic_DNA"/>
</dbReference>
<dbReference type="InterPro" id="IPR029058">
    <property type="entry name" value="AB_hydrolase_fold"/>
</dbReference>
<evidence type="ECO:0000259" key="1">
    <source>
        <dbReference type="Pfam" id="PF12697"/>
    </source>
</evidence>
<dbReference type="Proteomes" id="UP001500956">
    <property type="component" value="Unassembled WGS sequence"/>
</dbReference>
<dbReference type="PANTHER" id="PTHR43194">
    <property type="entry name" value="HYDROLASE ALPHA/BETA FOLD FAMILY"/>
    <property type="match status" value="1"/>
</dbReference>
<keyword evidence="2" id="KW-0378">Hydrolase</keyword>
<gene>
    <name evidence="2" type="ORF">GCM10023216_21860</name>
</gene>
<evidence type="ECO:0000313" key="2">
    <source>
        <dbReference type="EMBL" id="GAA4729884.1"/>
    </source>
</evidence>
<dbReference type="SUPFAM" id="SSF53474">
    <property type="entry name" value="alpha/beta-Hydrolases"/>
    <property type="match status" value="1"/>
</dbReference>
<dbReference type="RefSeq" id="WP_172150442.1">
    <property type="nucleotide sequence ID" value="NZ_BAABID010000009.1"/>
</dbReference>
<accession>A0ABP8YJX6</accession>
<organism evidence="2 3">
    <name type="scientific">Isoptericola chiayiensis</name>
    <dbReference type="NCBI Taxonomy" id="579446"/>
    <lineage>
        <taxon>Bacteria</taxon>
        <taxon>Bacillati</taxon>
        <taxon>Actinomycetota</taxon>
        <taxon>Actinomycetes</taxon>
        <taxon>Micrococcales</taxon>
        <taxon>Promicromonosporaceae</taxon>
        <taxon>Isoptericola</taxon>
    </lineage>
</organism>